<evidence type="ECO:0000256" key="3">
    <source>
        <dbReference type="ARBA" id="ARBA00022448"/>
    </source>
</evidence>
<proteinExistence type="inferred from homology"/>
<evidence type="ECO:0000256" key="7">
    <source>
        <dbReference type="ARBA" id="ARBA00022989"/>
    </source>
</evidence>
<evidence type="ECO:0000259" key="11">
    <source>
        <dbReference type="Pfam" id="PF25885"/>
    </source>
</evidence>
<dbReference type="NCBIfam" id="TIGR00998">
    <property type="entry name" value="8a0101"/>
    <property type="match status" value="1"/>
</dbReference>
<dbReference type="NCBIfam" id="NF011715">
    <property type="entry name" value="PRK15136.1"/>
    <property type="match status" value="1"/>
</dbReference>
<comment type="similarity">
    <text evidence="2">Belongs to the membrane fusion protein (MFP) (TC 8.A.1) family.</text>
</comment>
<dbReference type="PANTHER" id="PTHR30386">
    <property type="entry name" value="MEMBRANE FUSION SUBUNIT OF EMRAB-TOLC MULTIDRUG EFFLUX PUMP"/>
    <property type="match status" value="1"/>
</dbReference>
<keyword evidence="13" id="KW-1185">Reference proteome</keyword>
<feature type="domain" description="Multidrug export protein EmrA/FarA alpha-helical hairpin" evidence="11">
    <location>
        <begin position="96"/>
        <end position="217"/>
    </location>
</feature>
<dbReference type="Gene3D" id="1.10.287.470">
    <property type="entry name" value="Helix hairpin bin"/>
    <property type="match status" value="1"/>
</dbReference>
<feature type="transmembrane region" description="Helical" evidence="10">
    <location>
        <begin position="24"/>
        <end position="45"/>
    </location>
</feature>
<keyword evidence="5" id="KW-0997">Cell inner membrane</keyword>
<evidence type="ECO:0000256" key="9">
    <source>
        <dbReference type="SAM" id="Coils"/>
    </source>
</evidence>
<organism evidence="12 13">
    <name type="scientific">Brenneria goodwinii</name>
    <dbReference type="NCBI Taxonomy" id="1109412"/>
    <lineage>
        <taxon>Bacteria</taxon>
        <taxon>Pseudomonadati</taxon>
        <taxon>Pseudomonadota</taxon>
        <taxon>Gammaproteobacteria</taxon>
        <taxon>Enterobacterales</taxon>
        <taxon>Pectobacteriaceae</taxon>
        <taxon>Brenneria</taxon>
    </lineage>
</organism>
<dbReference type="FunFam" id="2.40.30.170:FF:000003">
    <property type="entry name" value="Multidrug resistance protein A"/>
    <property type="match status" value="1"/>
</dbReference>
<reference evidence="13" key="1">
    <citation type="submission" date="2015-01" db="EMBL/GenBank/DDBJ databases">
        <authorList>
            <person name="Paterson Steve"/>
        </authorList>
    </citation>
    <scope>NUCLEOTIDE SEQUENCE [LARGE SCALE GENOMIC DNA]</scope>
    <source>
        <strain evidence="13">OBR1</strain>
    </source>
</reference>
<dbReference type="InterPro" id="IPR050739">
    <property type="entry name" value="MFP"/>
</dbReference>
<dbReference type="Proteomes" id="UP000044377">
    <property type="component" value="Unassembled WGS sequence"/>
</dbReference>
<dbReference type="OrthoDB" id="9811754at2"/>
<dbReference type="PANTHER" id="PTHR30386:SF19">
    <property type="entry name" value="MULTIDRUG EXPORT PROTEIN EMRA-RELATED"/>
    <property type="match status" value="1"/>
</dbReference>
<evidence type="ECO:0000313" key="13">
    <source>
        <dbReference type="Proteomes" id="UP000044377"/>
    </source>
</evidence>
<keyword evidence="8 10" id="KW-0472">Membrane</keyword>
<dbReference type="SUPFAM" id="SSF111369">
    <property type="entry name" value="HlyD-like secretion proteins"/>
    <property type="match status" value="2"/>
</dbReference>
<keyword evidence="3" id="KW-0813">Transport</keyword>
<evidence type="ECO:0000313" key="12">
    <source>
        <dbReference type="EMBL" id="CPR17500.1"/>
    </source>
</evidence>
<dbReference type="Pfam" id="PF25885">
    <property type="entry name" value="HH_EMRA"/>
    <property type="match status" value="1"/>
</dbReference>
<dbReference type="GO" id="GO:0005886">
    <property type="term" value="C:plasma membrane"/>
    <property type="evidence" value="ECO:0007669"/>
    <property type="project" value="UniProtKB-SubCell"/>
</dbReference>
<dbReference type="Gene3D" id="2.40.30.170">
    <property type="match status" value="1"/>
</dbReference>
<dbReference type="EMBL" id="CGIG01000001">
    <property type="protein sequence ID" value="CPR17500.1"/>
    <property type="molecule type" value="Genomic_DNA"/>
</dbReference>
<dbReference type="STRING" id="1109412.BN1221_02677c"/>
<dbReference type="GO" id="GO:0042910">
    <property type="term" value="F:xenobiotic transmembrane transporter activity"/>
    <property type="evidence" value="ECO:0007669"/>
    <property type="project" value="InterPro"/>
</dbReference>
<dbReference type="GO" id="GO:0046677">
    <property type="term" value="P:response to antibiotic"/>
    <property type="evidence" value="ECO:0007669"/>
    <property type="project" value="UniProtKB-ARBA"/>
</dbReference>
<name>A0A0G4JWD8_9GAMM</name>
<feature type="coiled-coil region" evidence="9">
    <location>
        <begin position="123"/>
        <end position="181"/>
    </location>
</feature>
<accession>A0A0G4JWD8</accession>
<comment type="subcellular location">
    <subcellularLocation>
        <location evidence="1">Cell inner membrane</location>
        <topology evidence="1">Single-pass membrane protein</topology>
        <orientation evidence="1">Periplasmic side</orientation>
    </subcellularLocation>
</comment>
<dbReference type="InterPro" id="IPR005694">
    <property type="entry name" value="MFP_proteobact"/>
</dbReference>
<evidence type="ECO:0000256" key="8">
    <source>
        <dbReference type="ARBA" id="ARBA00023136"/>
    </source>
</evidence>
<keyword evidence="4" id="KW-1003">Cell membrane</keyword>
<keyword evidence="7 10" id="KW-1133">Transmembrane helix</keyword>
<protein>
    <submittedName>
        <fullName evidence="12">Multidrug resistance protein A (ErmA)</fullName>
    </submittedName>
</protein>
<dbReference type="Gene3D" id="2.40.50.100">
    <property type="match status" value="1"/>
</dbReference>
<evidence type="ECO:0000256" key="2">
    <source>
        <dbReference type="ARBA" id="ARBA00009477"/>
    </source>
</evidence>
<sequence length="391" mass="42977">MSESVEKQAPQPVKRNKKKQRKRVLTLLTLIFIVLGCAWFVYWFLVLRHHQNTDDSYIAGNQIQVMAQVTGSVTRVNVDNTDYVKQGDVLVELDPTDAQQAFERTQTALANSVRQTHQLMINGKQYQANIELLQIQLNQAQSDLNRRETLGHVNAIGREEVQHARDAVASAKASLEVAKQQYQANQAMILDTPLEQQPTVQQAAAEMRDAWLALQRTKIVSPVNGYVSRRSVQVGARIATTSALMAVVPADHLWVDANFKETQLAKMRIGQPATVIADIYGDDVVYQGKVVGLDMGTGSAFSLLPAQNATGNWIKVVQRLPVRIELDPQQIAEHPLRIGLSALVNVDTADASGPSLSETLRSTPAYASDALSLDLAPVNQMISDIIQANAG</sequence>
<dbReference type="RefSeq" id="WP_048637702.1">
    <property type="nucleotide sequence ID" value="NZ_CGIG01000001.1"/>
</dbReference>
<dbReference type="GO" id="GO:0015721">
    <property type="term" value="P:bile acid and bile salt transport"/>
    <property type="evidence" value="ECO:0007669"/>
    <property type="project" value="UniProtKB-ARBA"/>
</dbReference>
<evidence type="ECO:0000256" key="1">
    <source>
        <dbReference type="ARBA" id="ARBA00004383"/>
    </source>
</evidence>
<evidence type="ECO:0000256" key="5">
    <source>
        <dbReference type="ARBA" id="ARBA00022519"/>
    </source>
</evidence>
<evidence type="ECO:0000256" key="4">
    <source>
        <dbReference type="ARBA" id="ARBA00022475"/>
    </source>
</evidence>
<dbReference type="GO" id="GO:1990961">
    <property type="term" value="P:xenobiotic detoxification by transmembrane export across the plasma membrane"/>
    <property type="evidence" value="ECO:0007669"/>
    <property type="project" value="InterPro"/>
</dbReference>
<gene>
    <name evidence="12" type="ORF">BN1221_02677c</name>
</gene>
<keyword evidence="9" id="KW-0175">Coiled coil</keyword>
<keyword evidence="6 10" id="KW-0812">Transmembrane</keyword>
<dbReference type="AlphaFoldDB" id="A0A0G4JWD8"/>
<evidence type="ECO:0000256" key="10">
    <source>
        <dbReference type="SAM" id="Phobius"/>
    </source>
</evidence>
<evidence type="ECO:0000256" key="6">
    <source>
        <dbReference type="ARBA" id="ARBA00022692"/>
    </source>
</evidence>
<dbReference type="InterPro" id="IPR058633">
    <property type="entry name" value="EmrA/FarA_HH"/>
</dbReference>